<organism evidence="1 2">
    <name type="scientific">Clostridium frigidicarnis</name>
    <dbReference type="NCBI Taxonomy" id="84698"/>
    <lineage>
        <taxon>Bacteria</taxon>
        <taxon>Bacillati</taxon>
        <taxon>Bacillota</taxon>
        <taxon>Clostridia</taxon>
        <taxon>Eubacteriales</taxon>
        <taxon>Clostridiaceae</taxon>
        <taxon>Clostridium</taxon>
    </lineage>
</organism>
<evidence type="ECO:0000313" key="2">
    <source>
        <dbReference type="Proteomes" id="UP000198619"/>
    </source>
</evidence>
<dbReference type="OrthoDB" id="1925691at2"/>
<name>A0A1I0V673_9CLOT</name>
<gene>
    <name evidence="1" type="ORF">SAMN04488528_1001182</name>
</gene>
<dbReference type="STRING" id="84698.SAMN04488528_1001182"/>
<proteinExistence type="predicted"/>
<dbReference type="Proteomes" id="UP000198619">
    <property type="component" value="Unassembled WGS sequence"/>
</dbReference>
<protein>
    <submittedName>
        <fullName evidence="1">Uncharacterized protein</fullName>
    </submittedName>
</protein>
<evidence type="ECO:0000313" key="1">
    <source>
        <dbReference type="EMBL" id="SFA71778.1"/>
    </source>
</evidence>
<dbReference type="EMBL" id="FOKI01000001">
    <property type="protein sequence ID" value="SFA71778.1"/>
    <property type="molecule type" value="Genomic_DNA"/>
</dbReference>
<dbReference type="AlphaFoldDB" id="A0A1I0V673"/>
<accession>A0A1I0V673</accession>
<reference evidence="1 2" key="1">
    <citation type="submission" date="2016-10" db="EMBL/GenBank/DDBJ databases">
        <authorList>
            <person name="de Groot N.N."/>
        </authorList>
    </citation>
    <scope>NUCLEOTIDE SEQUENCE [LARGE SCALE GENOMIC DNA]</scope>
    <source>
        <strain evidence="1 2">DSM 12271</strain>
    </source>
</reference>
<sequence>MGNLTKSEVMTKIEKYNYKFAWINTFSSLKLIELSEDKFQEIWLDNLIEAKCFDEDKELSIMGEDNDENFSVVEFDGKGKEYVEEDQILNKNKSPFKNRGEDDKLVIRNYLKYDNEGQVSIYYSKLSNVERGETID</sequence>
<keyword evidence="2" id="KW-1185">Reference proteome</keyword>
<dbReference type="RefSeq" id="WP_090037845.1">
    <property type="nucleotide sequence ID" value="NZ_FOKI01000001.1"/>
</dbReference>